<keyword evidence="1" id="KW-0812">Transmembrane</keyword>
<dbReference type="PANTHER" id="PTHR36844:SF1">
    <property type="entry name" value="PROTEASE PRSW"/>
    <property type="match status" value="1"/>
</dbReference>
<feature type="transmembrane region" description="Helical" evidence="1">
    <location>
        <begin position="139"/>
        <end position="162"/>
    </location>
</feature>
<evidence type="ECO:0000313" key="3">
    <source>
        <dbReference type="Proteomes" id="UP001501237"/>
    </source>
</evidence>
<protein>
    <recommendedName>
        <fullName evidence="4">RsiW-degrading membrane proteinase PrsW (M82 family)</fullName>
    </recommendedName>
</protein>
<feature type="transmembrane region" description="Helical" evidence="1">
    <location>
        <begin position="106"/>
        <end position="127"/>
    </location>
</feature>
<keyword evidence="1" id="KW-1133">Transmembrane helix</keyword>
<accession>A0ABP6QJD5</accession>
<feature type="transmembrane region" description="Helical" evidence="1">
    <location>
        <begin position="76"/>
        <end position="100"/>
    </location>
</feature>
<keyword evidence="1" id="KW-0472">Membrane</keyword>
<dbReference type="InterPro" id="IPR026898">
    <property type="entry name" value="PrsW"/>
</dbReference>
<keyword evidence="3" id="KW-1185">Reference proteome</keyword>
<name>A0ABP6QJD5_9ACTN</name>
<dbReference type="Proteomes" id="UP001501237">
    <property type="component" value="Unassembled WGS sequence"/>
</dbReference>
<evidence type="ECO:0008006" key="4">
    <source>
        <dbReference type="Google" id="ProtNLM"/>
    </source>
</evidence>
<feature type="transmembrane region" description="Helical" evidence="1">
    <location>
        <begin position="16"/>
        <end position="38"/>
    </location>
</feature>
<dbReference type="Pfam" id="PF13367">
    <property type="entry name" value="PrsW-protease"/>
    <property type="match status" value="1"/>
</dbReference>
<feature type="transmembrane region" description="Helical" evidence="1">
    <location>
        <begin position="266"/>
        <end position="285"/>
    </location>
</feature>
<evidence type="ECO:0000313" key="2">
    <source>
        <dbReference type="EMBL" id="GAA3228928.1"/>
    </source>
</evidence>
<dbReference type="RefSeq" id="WP_344834688.1">
    <property type="nucleotide sequence ID" value="NZ_BAAAUV010000019.1"/>
</dbReference>
<proteinExistence type="predicted"/>
<feature type="transmembrane region" description="Helical" evidence="1">
    <location>
        <begin position="44"/>
        <end position="64"/>
    </location>
</feature>
<evidence type="ECO:0000256" key="1">
    <source>
        <dbReference type="SAM" id="Phobius"/>
    </source>
</evidence>
<reference evidence="3" key="1">
    <citation type="journal article" date="2019" name="Int. J. Syst. Evol. Microbiol.">
        <title>The Global Catalogue of Microorganisms (GCM) 10K type strain sequencing project: providing services to taxonomists for standard genome sequencing and annotation.</title>
        <authorList>
            <consortium name="The Broad Institute Genomics Platform"/>
            <consortium name="The Broad Institute Genome Sequencing Center for Infectious Disease"/>
            <person name="Wu L."/>
            <person name="Ma J."/>
        </authorList>
    </citation>
    <scope>NUCLEOTIDE SEQUENCE [LARGE SCALE GENOMIC DNA]</scope>
    <source>
        <strain evidence="3">JCM 9377</strain>
    </source>
</reference>
<comment type="caution">
    <text evidence="2">The sequence shown here is derived from an EMBL/GenBank/DDBJ whole genome shotgun (WGS) entry which is preliminary data.</text>
</comment>
<organism evidence="2 3">
    <name type="scientific">Actinocorallia longicatena</name>
    <dbReference type="NCBI Taxonomy" id="111803"/>
    <lineage>
        <taxon>Bacteria</taxon>
        <taxon>Bacillati</taxon>
        <taxon>Actinomycetota</taxon>
        <taxon>Actinomycetes</taxon>
        <taxon>Streptosporangiales</taxon>
        <taxon>Thermomonosporaceae</taxon>
        <taxon>Actinocorallia</taxon>
    </lineage>
</organism>
<dbReference type="EMBL" id="BAAAUV010000019">
    <property type="protein sequence ID" value="GAA3228928.1"/>
    <property type="molecule type" value="Genomic_DNA"/>
</dbReference>
<dbReference type="PANTHER" id="PTHR36844">
    <property type="entry name" value="PROTEASE PRSW"/>
    <property type="match status" value="1"/>
</dbReference>
<gene>
    <name evidence="2" type="ORF">GCM10010468_58550</name>
</gene>
<sequence length="313" mass="34383">MPLRALWRDETRPGRSWLLVLSIGLGLWVASVVVYLLTGNINQIPTITQLGSFVVPITYVVWAYENGRRDETTLTLIFRAFVAGGVLGTLAASLLETYLLNTLSPWLYVGVGFIEEGTKILALMLVARNLRYRTPRDGMVLGSAVGFGFAAFESSGYALSAFLSDDGSNLRAMVETEILRGLVAPLGHGLWTGILGGLLFYASQPSRYRLRLEFWLSFVAVSLLHALWDAMPAIGNSLAHYIETGQTDYARHHAAVNPTGGTTTTLATAIQWVGLLALALLGTAWNRRLGTRFRSFHPPPPAPSTRSWHWVRP</sequence>
<feature type="transmembrane region" description="Helical" evidence="1">
    <location>
        <begin position="214"/>
        <end position="231"/>
    </location>
</feature>
<feature type="transmembrane region" description="Helical" evidence="1">
    <location>
        <begin position="182"/>
        <end position="202"/>
    </location>
</feature>